<dbReference type="Gene3D" id="3.40.50.1360">
    <property type="match status" value="1"/>
</dbReference>
<dbReference type="PANTHER" id="PTHR30363">
    <property type="entry name" value="HTH-TYPE TRANSCRIPTIONAL REGULATOR SRLR-RELATED"/>
    <property type="match status" value="1"/>
</dbReference>
<dbReference type="Gene3D" id="1.10.10.10">
    <property type="entry name" value="Winged helix-like DNA-binding domain superfamily/Winged helix DNA-binding domain"/>
    <property type="match status" value="1"/>
</dbReference>
<keyword evidence="2" id="KW-0805">Transcription regulation</keyword>
<keyword evidence="1" id="KW-0423">Lactose metabolism</keyword>
<reference evidence="6 9" key="2">
    <citation type="submission" date="2019-07" db="EMBL/GenBank/DDBJ databases">
        <title>Whole genome shotgun sequence of Staphylococcus arlettae NBRC 109765.</title>
        <authorList>
            <person name="Hosoyama A."/>
            <person name="Uohara A."/>
            <person name="Ohji S."/>
            <person name="Ichikawa N."/>
        </authorList>
    </citation>
    <scope>NUCLEOTIDE SEQUENCE [LARGE SCALE GENOMIC DNA]</scope>
    <source>
        <strain evidence="6 9">NBRC 109765</strain>
    </source>
</reference>
<dbReference type="InterPro" id="IPR036390">
    <property type="entry name" value="WH_DNA-bd_sf"/>
</dbReference>
<dbReference type="Proteomes" id="UP000254956">
    <property type="component" value="Unassembled WGS sequence"/>
</dbReference>
<dbReference type="SUPFAM" id="SSF100950">
    <property type="entry name" value="NagB/RpiA/CoA transferase-like"/>
    <property type="match status" value="1"/>
</dbReference>
<accession>A0A380CM16</accession>
<dbReference type="OrthoDB" id="9797223at2"/>
<dbReference type="PROSITE" id="PS51000">
    <property type="entry name" value="HTH_DEOR_2"/>
    <property type="match status" value="1"/>
</dbReference>
<dbReference type="PROSITE" id="PS00894">
    <property type="entry name" value="HTH_DEOR_1"/>
    <property type="match status" value="1"/>
</dbReference>
<dbReference type="Pfam" id="PF08220">
    <property type="entry name" value="HTH_DeoR"/>
    <property type="match status" value="1"/>
</dbReference>
<protein>
    <submittedName>
        <fullName evidence="6">DeoR family transcriptional regulator</fullName>
    </submittedName>
    <submittedName>
        <fullName evidence="7">Transcription repressor of fructose operon</fullName>
    </submittedName>
</protein>
<dbReference type="GO" id="GO:0003677">
    <property type="term" value="F:DNA binding"/>
    <property type="evidence" value="ECO:0007669"/>
    <property type="project" value="UniProtKB-KW"/>
</dbReference>
<dbReference type="GO" id="GO:0003700">
    <property type="term" value="F:DNA-binding transcription factor activity"/>
    <property type="evidence" value="ECO:0007669"/>
    <property type="project" value="InterPro"/>
</dbReference>
<dbReference type="Pfam" id="PF00455">
    <property type="entry name" value="DeoRC"/>
    <property type="match status" value="1"/>
</dbReference>
<evidence type="ECO:0000256" key="2">
    <source>
        <dbReference type="ARBA" id="ARBA00023015"/>
    </source>
</evidence>
<evidence type="ECO:0000259" key="5">
    <source>
        <dbReference type="PROSITE" id="PS51000"/>
    </source>
</evidence>
<keyword evidence="9" id="KW-1185">Reference proteome</keyword>
<organism evidence="7 8">
    <name type="scientific">Staphylococcus arlettae</name>
    <dbReference type="NCBI Taxonomy" id="29378"/>
    <lineage>
        <taxon>Bacteria</taxon>
        <taxon>Bacillati</taxon>
        <taxon>Bacillota</taxon>
        <taxon>Bacilli</taxon>
        <taxon>Bacillales</taxon>
        <taxon>Staphylococcaceae</taxon>
        <taxon>Staphylococcus</taxon>
    </lineage>
</organism>
<dbReference type="InterPro" id="IPR018356">
    <property type="entry name" value="Tscrpt_reg_HTH_DeoR_CS"/>
</dbReference>
<keyword evidence="3" id="KW-0238">DNA-binding</keyword>
<sequence>MITEKRHELILRELSKREFLSLQELVERIGCSTSTIRRDLSKLQAIGKLTRVHGGAKLNQSVVLEPNLTDKRRQNLEEKQEIGRFAATFIQDNDCVFLDAGSTTLEMIPYIEASDITVVTNGLTHIEELLKHGIKTLTLGGEVKPTTFATVGPNALASLQRYRFDKAFIGMNGIDLKYGLTTPDEQEGLIKREAMNYALNTFIVADTSKFHKVYFAHVPMVNEATILTSHAVLQLETYEMFSQHYRILGGTR</sequence>
<evidence type="ECO:0000256" key="1">
    <source>
        <dbReference type="ARBA" id="ARBA00022736"/>
    </source>
</evidence>
<dbReference type="InterPro" id="IPR014036">
    <property type="entry name" value="DeoR-like_C"/>
</dbReference>
<evidence type="ECO:0000256" key="4">
    <source>
        <dbReference type="ARBA" id="ARBA00023163"/>
    </source>
</evidence>
<dbReference type="InterPro" id="IPR050313">
    <property type="entry name" value="Carb_Metab_HTH_regulators"/>
</dbReference>
<evidence type="ECO:0000313" key="7">
    <source>
        <dbReference type="EMBL" id="SUJ23882.1"/>
    </source>
</evidence>
<dbReference type="SMART" id="SM01134">
    <property type="entry name" value="DeoRC"/>
    <property type="match status" value="1"/>
</dbReference>
<reference evidence="7 8" key="1">
    <citation type="submission" date="2018-06" db="EMBL/GenBank/DDBJ databases">
        <authorList>
            <consortium name="Pathogen Informatics"/>
            <person name="Doyle S."/>
        </authorList>
    </citation>
    <scope>NUCLEOTIDE SEQUENCE [LARGE SCALE GENOMIC DNA]</scope>
    <source>
        <strain evidence="7 8">NCTC12413</strain>
    </source>
</reference>
<feature type="domain" description="HTH deoR-type" evidence="5">
    <location>
        <begin position="3"/>
        <end position="58"/>
    </location>
</feature>
<dbReference type="RefSeq" id="WP_002508916.1">
    <property type="nucleotide sequence ID" value="NZ_BKAV01000004.1"/>
</dbReference>
<dbReference type="InterPro" id="IPR037171">
    <property type="entry name" value="NagB/RpiA_transferase-like"/>
</dbReference>
<dbReference type="PANTHER" id="PTHR30363:SF56">
    <property type="entry name" value="TRANSCRIPTIONAL REGULATOR, DEOR FAMILY"/>
    <property type="match status" value="1"/>
</dbReference>
<gene>
    <name evidence="7" type="primary">glcR_2</name>
    <name evidence="7" type="ORF">NCTC12413_02173</name>
    <name evidence="6" type="ORF">SAR03_07060</name>
</gene>
<evidence type="ECO:0000256" key="3">
    <source>
        <dbReference type="ARBA" id="ARBA00023125"/>
    </source>
</evidence>
<dbReference type="GO" id="GO:0005988">
    <property type="term" value="P:lactose metabolic process"/>
    <property type="evidence" value="ECO:0007669"/>
    <property type="project" value="UniProtKB-KW"/>
</dbReference>
<dbReference type="SMART" id="SM00420">
    <property type="entry name" value="HTH_DEOR"/>
    <property type="match status" value="1"/>
</dbReference>
<dbReference type="STRING" id="1212545.SARL_00630"/>
<dbReference type="InterPro" id="IPR001034">
    <property type="entry name" value="DeoR_HTH"/>
</dbReference>
<dbReference type="AlphaFoldDB" id="A0A380CM16"/>
<keyword evidence="4" id="KW-0804">Transcription</keyword>
<dbReference type="Proteomes" id="UP000321598">
    <property type="component" value="Unassembled WGS sequence"/>
</dbReference>
<name>A0A380CM16_9STAP</name>
<dbReference type="EMBL" id="BKAV01000004">
    <property type="protein sequence ID" value="GEP99668.1"/>
    <property type="molecule type" value="Genomic_DNA"/>
</dbReference>
<evidence type="ECO:0000313" key="8">
    <source>
        <dbReference type="Proteomes" id="UP000254956"/>
    </source>
</evidence>
<evidence type="ECO:0000313" key="6">
    <source>
        <dbReference type="EMBL" id="GEP99668.1"/>
    </source>
</evidence>
<proteinExistence type="predicted"/>
<dbReference type="InterPro" id="IPR036388">
    <property type="entry name" value="WH-like_DNA-bd_sf"/>
</dbReference>
<dbReference type="SUPFAM" id="SSF46785">
    <property type="entry name" value="Winged helix' DNA-binding domain"/>
    <property type="match status" value="1"/>
</dbReference>
<dbReference type="EMBL" id="UGZE01000001">
    <property type="protein sequence ID" value="SUJ23882.1"/>
    <property type="molecule type" value="Genomic_DNA"/>
</dbReference>
<evidence type="ECO:0000313" key="9">
    <source>
        <dbReference type="Proteomes" id="UP000321598"/>
    </source>
</evidence>
<dbReference type="PRINTS" id="PR00037">
    <property type="entry name" value="HTHLACR"/>
</dbReference>